<evidence type="ECO:0000256" key="1">
    <source>
        <dbReference type="ARBA" id="ARBA00022679"/>
    </source>
</evidence>
<organism evidence="3 4">
    <name type="scientific">Methylophaga aminisulfidivorans MP</name>
    <dbReference type="NCBI Taxonomy" id="1026882"/>
    <lineage>
        <taxon>Bacteria</taxon>
        <taxon>Pseudomonadati</taxon>
        <taxon>Pseudomonadota</taxon>
        <taxon>Gammaproteobacteria</taxon>
        <taxon>Thiotrichales</taxon>
        <taxon>Piscirickettsiaceae</taxon>
        <taxon>Methylophaga</taxon>
    </lineage>
</organism>
<dbReference type="Proteomes" id="UP000003544">
    <property type="component" value="Unassembled WGS sequence"/>
</dbReference>
<proteinExistence type="predicted"/>
<dbReference type="CDD" id="cd03801">
    <property type="entry name" value="GT4_PimA-like"/>
    <property type="match status" value="1"/>
</dbReference>
<dbReference type="OrthoDB" id="9062832at2"/>
<evidence type="ECO:0000313" key="4">
    <source>
        <dbReference type="Proteomes" id="UP000003544"/>
    </source>
</evidence>
<evidence type="ECO:0000313" key="3">
    <source>
        <dbReference type="EMBL" id="EGL53333.1"/>
    </source>
</evidence>
<dbReference type="InterPro" id="IPR001296">
    <property type="entry name" value="Glyco_trans_1"/>
</dbReference>
<dbReference type="PANTHER" id="PTHR46401">
    <property type="entry name" value="GLYCOSYLTRANSFERASE WBBK-RELATED"/>
    <property type="match status" value="1"/>
</dbReference>
<keyword evidence="1 3" id="KW-0808">Transferase</keyword>
<dbReference type="PANTHER" id="PTHR46401:SF2">
    <property type="entry name" value="GLYCOSYLTRANSFERASE WBBK-RELATED"/>
    <property type="match status" value="1"/>
</dbReference>
<dbReference type="RefSeq" id="WP_007146583.1">
    <property type="nucleotide sequence ID" value="NZ_AFIG01000003.1"/>
</dbReference>
<keyword evidence="4" id="KW-1185">Reference proteome</keyword>
<feature type="domain" description="Glycosyl transferase family 1" evidence="2">
    <location>
        <begin position="196"/>
        <end position="354"/>
    </location>
</feature>
<dbReference type="SUPFAM" id="SSF53756">
    <property type="entry name" value="UDP-Glycosyltransferase/glycogen phosphorylase"/>
    <property type="match status" value="1"/>
</dbReference>
<accession>F5T2X2</accession>
<comment type="caution">
    <text evidence="3">The sequence shown here is derived from an EMBL/GenBank/DDBJ whole genome shotgun (WGS) entry which is preliminary data.</text>
</comment>
<dbReference type="EMBL" id="AFIG01000003">
    <property type="protein sequence ID" value="EGL53333.1"/>
    <property type="molecule type" value="Genomic_DNA"/>
</dbReference>
<sequence length="382" mass="43424">MIKIGYLVHDNPHDVKSFSGTGFYMFNALCKTKNVAVHLLGEKYLKKQSLISQASKLLRKLFCFSSKLREKVDLIEQYFFLEAIKKELKENTFDFIVAPVCSHLIVEIGKLPSIPAILFVTDATPSFLKDFYQWDIPDNAFVTEQTAIKNATYVIYSSDYMRKLASTEYGEFDQKKFLTIPFGLNMSTAPETIPNKNYSDKLNILFVGRDWERKGGEKVLSAFKILVSWGYNVDLTIIGANPEQTRNIDNIRIIEYVNKSSESDQAMYFEILSKAHFLLLPTKADCTPMVIAEANAFGVPAITTNVGGIPTLVKEGQNGFLFNIDSTANEYASLIHKIFSDKKLYLDLSKSSRKEYEDRLNWTIWAEHIIETGMTVGRRNKG</sequence>
<dbReference type="STRING" id="1026882.MAMP_00838"/>
<dbReference type="Gene3D" id="3.40.50.2000">
    <property type="entry name" value="Glycogen Phosphorylase B"/>
    <property type="match status" value="2"/>
</dbReference>
<dbReference type="eggNOG" id="COG0438">
    <property type="taxonomic scope" value="Bacteria"/>
</dbReference>
<reference evidence="3 4" key="1">
    <citation type="journal article" date="2011" name="J. Bacteriol.">
        <title>Draft genome sequence of Methylophaga aminisulfidivorans MP T.</title>
        <authorList>
            <person name="Han G.H."/>
            <person name="Kim W."/>
            <person name="Chun J."/>
            <person name="Kim S.W."/>
        </authorList>
    </citation>
    <scope>NUCLEOTIDE SEQUENCE [LARGE SCALE GENOMIC DNA]</scope>
    <source>
        <strain evidence="4">MP(T)</strain>
    </source>
</reference>
<evidence type="ECO:0000259" key="2">
    <source>
        <dbReference type="Pfam" id="PF00534"/>
    </source>
</evidence>
<dbReference type="AlphaFoldDB" id="F5T2X2"/>
<gene>
    <name evidence="3" type="ORF">MAMP_00838</name>
</gene>
<protein>
    <submittedName>
        <fullName evidence="3">Putative glycosyltransferase</fullName>
    </submittedName>
</protein>
<name>F5T2X2_9GAMM</name>
<dbReference type="GO" id="GO:0016757">
    <property type="term" value="F:glycosyltransferase activity"/>
    <property type="evidence" value="ECO:0007669"/>
    <property type="project" value="InterPro"/>
</dbReference>
<dbReference type="Pfam" id="PF00534">
    <property type="entry name" value="Glycos_transf_1"/>
    <property type="match status" value="1"/>
</dbReference>
<dbReference type="GO" id="GO:0009103">
    <property type="term" value="P:lipopolysaccharide biosynthetic process"/>
    <property type="evidence" value="ECO:0007669"/>
    <property type="project" value="TreeGrafter"/>
</dbReference>